<dbReference type="SMART" id="SM01000">
    <property type="entry name" value="Aha1_N"/>
    <property type="match status" value="1"/>
</dbReference>
<dbReference type="OrthoDB" id="298012at2759"/>
<dbReference type="SMART" id="SM00028">
    <property type="entry name" value="TPR"/>
    <property type="match status" value="3"/>
</dbReference>
<reference evidence="5 6" key="1">
    <citation type="submission" date="2014-04" db="EMBL/GenBank/DDBJ databases">
        <title>Comparative Genomics of Cryptosporidium Species.</title>
        <authorList>
            <person name="Silva J.C."/>
            <person name="Su Q."/>
            <person name="Chalmers R."/>
            <person name="Chibucos M.C."/>
            <person name="Elwin K."/>
            <person name="Godinez A."/>
            <person name="Guo F."/>
            <person name="Huynh K."/>
            <person name="Orvis J."/>
            <person name="Ott S."/>
            <person name="Sadzewicz L."/>
            <person name="Sengamalay N."/>
            <person name="Shetty A."/>
            <person name="Sun M."/>
            <person name="Tallon L."/>
            <person name="Xiao L."/>
            <person name="Zhang H."/>
            <person name="Fraser C.M."/>
            <person name="Zhu G."/>
            <person name="Kissinger J."/>
            <person name="Widmer G."/>
        </authorList>
    </citation>
    <scope>NUCLEOTIDE SEQUENCE [LARGE SCALE GENOMIC DNA]</scope>
    <source>
        <strain evidence="5 6">UKMEL1</strain>
    </source>
</reference>
<protein>
    <submittedName>
        <fullName evidence="5">Activator of Hsp90 ATPase N-terminal family protein</fullName>
    </submittedName>
</protein>
<sequence>MNMEDEKMEDTTINSDSDDQSESSMTMFNSAKELKDTGNESYKGGDYSDAREKYEKGLELLEKIDQKDDEKEGFGEGELSELRQSLQLNLAMIYVKTQEWSKAIQVTGKVLKKNSKNVKALYRRGLARLGFGMYEESKEDFQNVLKLDPSNAEAHKQLKVLRQKIQEDNEKNKSGFSRMFHGGLYSDKQQDVEKKKKEERERRIEKYSQYLAQIKSKNSEIGSDDEEEEEEAMSFEEWEKKEIEREKEEEREKKRANERNAKEFNEKKPATIISKKNNVSNDDVDLDEEDLKILQETKKMGYCYFKRELTEQEKELNRQFTPTLINNKDSYSCDASQQNVLSSADIDKSRIGISSWNSKGTTFEDKDVSESARFALKRILLEGDGRHFTGKISEKGDLSISISIESVDNLSGEASVAMIRGTRRFLFDFSVTLKCDYVLDNNESEKYSFSINIPSLTSMCNDDDVFGIKDCNISFTGKHEHNHNLTLIKDFVFNNYCLIHLKNCINLLTSEINSQY</sequence>
<dbReference type="SUPFAM" id="SSF103111">
    <property type="entry name" value="Activator of Hsp90 ATPase, Aha1"/>
    <property type="match status" value="1"/>
</dbReference>
<comment type="caution">
    <text evidence="5">The sequence shown here is derived from an EMBL/GenBank/DDBJ whole genome shotgun (WGS) entry which is preliminary data.</text>
</comment>
<evidence type="ECO:0000256" key="3">
    <source>
        <dbReference type="SAM" id="MobiDB-lite"/>
    </source>
</evidence>
<gene>
    <name evidence="5" type="ORF">CmeUKMEL1_14980</name>
</gene>
<dbReference type="InterPro" id="IPR036338">
    <property type="entry name" value="Aha1"/>
</dbReference>
<dbReference type="InterPro" id="IPR050754">
    <property type="entry name" value="FKBP4/5/8-like"/>
</dbReference>
<keyword evidence="2" id="KW-0802">TPR repeat</keyword>
<evidence type="ECO:0000313" key="5">
    <source>
        <dbReference type="EMBL" id="POM84955.1"/>
    </source>
</evidence>
<organism evidence="5 6">
    <name type="scientific">Cryptosporidium meleagridis</name>
    <dbReference type="NCBI Taxonomy" id="93969"/>
    <lineage>
        <taxon>Eukaryota</taxon>
        <taxon>Sar</taxon>
        <taxon>Alveolata</taxon>
        <taxon>Apicomplexa</taxon>
        <taxon>Conoidasida</taxon>
        <taxon>Coccidia</taxon>
        <taxon>Eucoccidiorida</taxon>
        <taxon>Eimeriorina</taxon>
        <taxon>Cryptosporidiidae</taxon>
        <taxon>Cryptosporidium</taxon>
    </lineage>
</organism>
<dbReference type="GO" id="GO:0001671">
    <property type="term" value="F:ATPase activator activity"/>
    <property type="evidence" value="ECO:0007669"/>
    <property type="project" value="InterPro"/>
</dbReference>
<feature type="region of interest" description="Disordered" evidence="3">
    <location>
        <begin position="1"/>
        <end position="48"/>
    </location>
</feature>
<keyword evidence="6" id="KW-1185">Reference proteome</keyword>
<evidence type="ECO:0000259" key="4">
    <source>
        <dbReference type="SMART" id="SM01000"/>
    </source>
</evidence>
<dbReference type="Pfam" id="PF09229">
    <property type="entry name" value="Aha1_N"/>
    <property type="match status" value="1"/>
</dbReference>
<proteinExistence type="inferred from homology"/>
<evidence type="ECO:0000256" key="1">
    <source>
        <dbReference type="ARBA" id="ARBA00006817"/>
    </source>
</evidence>
<feature type="repeat" description="TPR" evidence="2">
    <location>
        <begin position="118"/>
        <end position="151"/>
    </location>
</feature>
<dbReference type="VEuPathDB" id="CryptoDB:CmeUKMEL1_14980"/>
<dbReference type="PANTHER" id="PTHR46512">
    <property type="entry name" value="PEPTIDYLPROLYL ISOMERASE"/>
    <property type="match status" value="1"/>
</dbReference>
<dbReference type="Gene3D" id="1.25.40.10">
    <property type="entry name" value="Tetratricopeptide repeat domain"/>
    <property type="match status" value="1"/>
</dbReference>
<dbReference type="PROSITE" id="PS50005">
    <property type="entry name" value="TPR"/>
    <property type="match status" value="1"/>
</dbReference>
<dbReference type="Pfam" id="PF13181">
    <property type="entry name" value="TPR_8"/>
    <property type="match status" value="1"/>
</dbReference>
<dbReference type="GO" id="GO:0051087">
    <property type="term" value="F:protein-folding chaperone binding"/>
    <property type="evidence" value="ECO:0007669"/>
    <property type="project" value="InterPro"/>
</dbReference>
<name>A0A2P4Z4E8_9CRYT</name>
<evidence type="ECO:0000256" key="2">
    <source>
        <dbReference type="PROSITE-ProRule" id="PRU00339"/>
    </source>
</evidence>
<dbReference type="InterPro" id="IPR011990">
    <property type="entry name" value="TPR-like_helical_dom_sf"/>
</dbReference>
<dbReference type="Proteomes" id="UP000236928">
    <property type="component" value="Unassembled WGS sequence"/>
</dbReference>
<feature type="domain" description="Activator of Hsp90 ATPase AHSA1-like N-terminal" evidence="4">
    <location>
        <begin position="365"/>
        <end position="515"/>
    </location>
</feature>
<comment type="similarity">
    <text evidence="1">Belongs to the AHA1 family.</text>
</comment>
<feature type="compositionally biased region" description="Acidic residues" evidence="3">
    <location>
        <begin position="222"/>
        <end position="236"/>
    </location>
</feature>
<dbReference type="InterPro" id="IPR019734">
    <property type="entry name" value="TPR_rpt"/>
</dbReference>
<dbReference type="InterPro" id="IPR015310">
    <property type="entry name" value="AHSA1-like_N"/>
</dbReference>
<feature type="compositionally biased region" description="Basic and acidic residues" evidence="3">
    <location>
        <begin position="237"/>
        <end position="267"/>
    </location>
</feature>
<accession>A0A2P4Z4E8</accession>
<dbReference type="EMBL" id="JIBK01000048">
    <property type="protein sequence ID" value="POM84955.1"/>
    <property type="molecule type" value="Genomic_DNA"/>
</dbReference>
<evidence type="ECO:0000313" key="6">
    <source>
        <dbReference type="Proteomes" id="UP000236928"/>
    </source>
</evidence>
<dbReference type="Gene3D" id="3.15.10.20">
    <property type="entry name" value="Activator of Hsp90 ATPase Aha1, N-terminal domain"/>
    <property type="match status" value="1"/>
</dbReference>
<dbReference type="SUPFAM" id="SSF48452">
    <property type="entry name" value="TPR-like"/>
    <property type="match status" value="1"/>
</dbReference>
<dbReference type="AlphaFoldDB" id="A0A2P4Z4E8"/>
<feature type="region of interest" description="Disordered" evidence="3">
    <location>
        <begin position="215"/>
        <end position="267"/>
    </location>
</feature>